<evidence type="ECO:0000313" key="3">
    <source>
        <dbReference type="EMBL" id="KAK0472649.1"/>
    </source>
</evidence>
<feature type="region of interest" description="Disordered" evidence="1">
    <location>
        <begin position="144"/>
        <end position="172"/>
    </location>
</feature>
<keyword evidence="2" id="KW-0812">Transmembrane</keyword>
<protein>
    <submittedName>
        <fullName evidence="3">Uncharacterized protein</fullName>
    </submittedName>
</protein>
<keyword evidence="2" id="KW-1133">Transmembrane helix</keyword>
<name>A0AA39U7V8_9AGAR</name>
<comment type="caution">
    <text evidence="3">The sequence shown here is derived from an EMBL/GenBank/DDBJ whole genome shotgun (WGS) entry which is preliminary data.</text>
</comment>
<dbReference type="EMBL" id="JAUEPR010000039">
    <property type="protein sequence ID" value="KAK0472649.1"/>
    <property type="molecule type" value="Genomic_DNA"/>
</dbReference>
<keyword evidence="4" id="KW-1185">Reference proteome</keyword>
<gene>
    <name evidence="3" type="ORF">IW261DRAFT_1424244</name>
</gene>
<dbReference type="AlphaFoldDB" id="A0AA39U7V8"/>
<evidence type="ECO:0000256" key="2">
    <source>
        <dbReference type="SAM" id="Phobius"/>
    </source>
</evidence>
<dbReference type="Proteomes" id="UP001175227">
    <property type="component" value="Unassembled WGS sequence"/>
</dbReference>
<organism evidence="3 4">
    <name type="scientific">Armillaria novae-zelandiae</name>
    <dbReference type="NCBI Taxonomy" id="153914"/>
    <lineage>
        <taxon>Eukaryota</taxon>
        <taxon>Fungi</taxon>
        <taxon>Dikarya</taxon>
        <taxon>Basidiomycota</taxon>
        <taxon>Agaricomycotina</taxon>
        <taxon>Agaricomycetes</taxon>
        <taxon>Agaricomycetidae</taxon>
        <taxon>Agaricales</taxon>
        <taxon>Marasmiineae</taxon>
        <taxon>Physalacriaceae</taxon>
        <taxon>Armillaria</taxon>
    </lineage>
</organism>
<accession>A0AA39U7V8</accession>
<evidence type="ECO:0000313" key="4">
    <source>
        <dbReference type="Proteomes" id="UP001175227"/>
    </source>
</evidence>
<proteinExistence type="predicted"/>
<sequence length="184" mass="20010">MDFKISVLLYVSLFTYMVPAISLVITAPPQFHPRVNDTASVLLNWSSEDPPHFWIAIRRSFPPDTNLTSSIETVDNSFKLATYLLYSNMQVSQIILTRDCNVRFAVSVLFEVDEAPTAGTRIASHSTGSTSSVSGSATLASMVPSTASPVSESATITDLTPSNELSYTGPPNSYSDKHLINIET</sequence>
<evidence type="ECO:0000256" key="1">
    <source>
        <dbReference type="SAM" id="MobiDB-lite"/>
    </source>
</evidence>
<keyword evidence="2" id="KW-0472">Membrane</keyword>
<feature type="transmembrane region" description="Helical" evidence="2">
    <location>
        <begin position="7"/>
        <end position="27"/>
    </location>
</feature>
<reference evidence="3" key="1">
    <citation type="submission" date="2023-06" db="EMBL/GenBank/DDBJ databases">
        <authorList>
            <consortium name="Lawrence Berkeley National Laboratory"/>
            <person name="Ahrendt S."/>
            <person name="Sahu N."/>
            <person name="Indic B."/>
            <person name="Wong-Bajracharya J."/>
            <person name="Merenyi Z."/>
            <person name="Ke H.-M."/>
            <person name="Monk M."/>
            <person name="Kocsube S."/>
            <person name="Drula E."/>
            <person name="Lipzen A."/>
            <person name="Balint B."/>
            <person name="Henrissat B."/>
            <person name="Andreopoulos B."/>
            <person name="Martin F.M."/>
            <person name="Harder C.B."/>
            <person name="Rigling D."/>
            <person name="Ford K.L."/>
            <person name="Foster G.D."/>
            <person name="Pangilinan J."/>
            <person name="Papanicolaou A."/>
            <person name="Barry K."/>
            <person name="LaButti K."/>
            <person name="Viragh M."/>
            <person name="Koriabine M."/>
            <person name="Yan M."/>
            <person name="Riley R."/>
            <person name="Champramary S."/>
            <person name="Plett K.L."/>
            <person name="Tsai I.J."/>
            <person name="Slot J."/>
            <person name="Sipos G."/>
            <person name="Plett J."/>
            <person name="Nagy L.G."/>
            <person name="Grigoriev I.V."/>
        </authorList>
    </citation>
    <scope>NUCLEOTIDE SEQUENCE</scope>
    <source>
        <strain evidence="3">ICMP 16352</strain>
    </source>
</reference>